<dbReference type="InterPro" id="IPR044152">
    <property type="entry name" value="YqjM-like"/>
</dbReference>
<keyword evidence="5" id="KW-0560">Oxidoreductase</keyword>
<dbReference type="InterPro" id="IPR013785">
    <property type="entry name" value="Aldolase_TIM"/>
</dbReference>
<protein>
    <submittedName>
        <fullName evidence="8">NADH oxidase</fullName>
    </submittedName>
</protein>
<dbReference type="Proteomes" id="UP001465668">
    <property type="component" value="Unassembled WGS sequence"/>
</dbReference>
<dbReference type="Gene3D" id="3.20.20.70">
    <property type="entry name" value="Aldolase class I"/>
    <property type="match status" value="1"/>
</dbReference>
<evidence type="ECO:0000259" key="7">
    <source>
        <dbReference type="Pfam" id="PF00724"/>
    </source>
</evidence>
<evidence type="ECO:0000256" key="4">
    <source>
        <dbReference type="ARBA" id="ARBA00022857"/>
    </source>
</evidence>
<reference evidence="8 9" key="1">
    <citation type="submission" date="2024-02" db="EMBL/GenBank/DDBJ databases">
        <title>First draft genome assembly of two strains of Seiridium cardinale.</title>
        <authorList>
            <person name="Emiliani G."/>
            <person name="Scali E."/>
        </authorList>
    </citation>
    <scope>NUCLEOTIDE SEQUENCE [LARGE SCALE GENOMIC DNA]</scope>
    <source>
        <strain evidence="8 9">BM-138-000479</strain>
    </source>
</reference>
<dbReference type="EMBL" id="JARVKM010000116">
    <property type="protein sequence ID" value="KAK9769615.1"/>
    <property type="molecule type" value="Genomic_DNA"/>
</dbReference>
<feature type="domain" description="NADH:flavin oxidoreductase/NADH oxidase N-terminal" evidence="7">
    <location>
        <begin position="34"/>
        <end position="386"/>
    </location>
</feature>
<comment type="caution">
    <text evidence="8">The sequence shown here is derived from an EMBL/GenBank/DDBJ whole genome shotgun (WGS) entry which is preliminary data.</text>
</comment>
<keyword evidence="4" id="KW-0521">NADP</keyword>
<keyword evidence="3" id="KW-0288">FMN</keyword>
<dbReference type="CDD" id="cd02932">
    <property type="entry name" value="OYE_YqiM_FMN"/>
    <property type="match status" value="1"/>
</dbReference>
<evidence type="ECO:0000313" key="9">
    <source>
        <dbReference type="Proteomes" id="UP001465668"/>
    </source>
</evidence>
<evidence type="ECO:0000256" key="6">
    <source>
        <dbReference type="SAM" id="MobiDB-lite"/>
    </source>
</evidence>
<evidence type="ECO:0000256" key="3">
    <source>
        <dbReference type="ARBA" id="ARBA00022643"/>
    </source>
</evidence>
<name>A0ABR2X798_9PEZI</name>
<dbReference type="SUPFAM" id="SSF51395">
    <property type="entry name" value="FMN-linked oxidoreductases"/>
    <property type="match status" value="1"/>
</dbReference>
<keyword evidence="9" id="KW-1185">Reference proteome</keyword>
<comment type="cofactor">
    <cofactor evidence="1">
        <name>FMN</name>
        <dbReference type="ChEBI" id="CHEBI:58210"/>
    </cofactor>
</comment>
<evidence type="ECO:0000313" key="8">
    <source>
        <dbReference type="EMBL" id="KAK9769615.1"/>
    </source>
</evidence>
<dbReference type="PANTHER" id="PTHR43303">
    <property type="entry name" value="NADPH DEHYDROGENASE C23G7.10C-RELATED"/>
    <property type="match status" value="1"/>
</dbReference>
<proteinExistence type="predicted"/>
<dbReference type="InterPro" id="IPR001155">
    <property type="entry name" value="OxRdtase_FMN_N"/>
</dbReference>
<keyword evidence="2" id="KW-0285">Flavoprotein</keyword>
<evidence type="ECO:0000256" key="1">
    <source>
        <dbReference type="ARBA" id="ARBA00001917"/>
    </source>
</evidence>
<sequence>MAQESLDNPAASGISYFTPAQEPASGTQLNGSTKLFTPLTIRGVTFQNRLFLPPLCQYSANNGYASDWHLTHLGGIIQRGPGLTIVEATGVQAIGRITPQDLGIWEDGHIGAFKRITEFAHGQNQKIGIQLAHAGRKASCVAPWISANGVATKDIGGWPDEIVAPSAIPQEAVNPTPKALTLEQIEELKKDWVEAAKRAVKAGFDVIEIHSAHGYLLHSFLSPVSNKRTDKYGGSFENRTRLVLEIAEGVRAAIPKEMPLFVRISATDWFEFDPSSKEEFPESWTVAQSAELSSLLADRGVDLIDVSSGGIHAKSATAIKSGPAYQAPFSRDIKKAVGDKILVSAVGGIKTGALAEEVLQSGVDVVMAGRWFQKNPGLVYQFADELEVDVKMANQIGWGFGGRGNRGRKGRL</sequence>
<dbReference type="PANTHER" id="PTHR43303:SF4">
    <property type="entry name" value="NADPH DEHYDROGENASE C23G7.10C-RELATED"/>
    <property type="match status" value="1"/>
</dbReference>
<accession>A0ABR2X798</accession>
<evidence type="ECO:0000256" key="2">
    <source>
        <dbReference type="ARBA" id="ARBA00022630"/>
    </source>
</evidence>
<evidence type="ECO:0000256" key="5">
    <source>
        <dbReference type="ARBA" id="ARBA00023002"/>
    </source>
</evidence>
<dbReference type="Pfam" id="PF00724">
    <property type="entry name" value="Oxidored_FMN"/>
    <property type="match status" value="1"/>
</dbReference>
<gene>
    <name evidence="8" type="ORF">SCAR479_13680</name>
</gene>
<organism evidence="8 9">
    <name type="scientific">Seiridium cardinale</name>
    <dbReference type="NCBI Taxonomy" id="138064"/>
    <lineage>
        <taxon>Eukaryota</taxon>
        <taxon>Fungi</taxon>
        <taxon>Dikarya</taxon>
        <taxon>Ascomycota</taxon>
        <taxon>Pezizomycotina</taxon>
        <taxon>Sordariomycetes</taxon>
        <taxon>Xylariomycetidae</taxon>
        <taxon>Amphisphaeriales</taxon>
        <taxon>Sporocadaceae</taxon>
        <taxon>Seiridium</taxon>
    </lineage>
</organism>
<feature type="region of interest" description="Disordered" evidence="6">
    <location>
        <begin position="1"/>
        <end position="29"/>
    </location>
</feature>